<dbReference type="Pfam" id="PF04079">
    <property type="entry name" value="SMC_ScpB"/>
    <property type="match status" value="1"/>
</dbReference>
<comment type="caution">
    <text evidence="5">The sequence shown here is derived from an EMBL/GenBank/DDBJ whole genome shotgun (WGS) entry which is preliminary data.</text>
</comment>
<keyword evidence="4" id="KW-0131">Cell cycle</keyword>
<dbReference type="GO" id="GO:0051304">
    <property type="term" value="P:chromosome separation"/>
    <property type="evidence" value="ECO:0007669"/>
    <property type="project" value="InterPro"/>
</dbReference>
<name>A0A0D8HJ46_9ACTN</name>
<evidence type="ECO:0000256" key="1">
    <source>
        <dbReference type="ARBA" id="ARBA00022490"/>
    </source>
</evidence>
<dbReference type="EMBL" id="JXYS01000065">
    <property type="protein sequence ID" value="KJF17116.1"/>
    <property type="molecule type" value="Genomic_DNA"/>
</dbReference>
<proteinExistence type="predicted"/>
<reference evidence="5 6" key="1">
    <citation type="submission" date="2015-01" db="EMBL/GenBank/DDBJ databases">
        <title>Draft genome of the acidophilic iron oxidizer Acidithrix ferrooxidans strain Py-F3.</title>
        <authorList>
            <person name="Poehlein A."/>
            <person name="Eisen S."/>
            <person name="Schloemann M."/>
            <person name="Johnson B.D."/>
            <person name="Daniel R."/>
            <person name="Muehling M."/>
        </authorList>
    </citation>
    <scope>NUCLEOTIDE SEQUENCE [LARGE SCALE GENOMIC DNA]</scope>
    <source>
        <strain evidence="5 6">Py-F3</strain>
    </source>
</reference>
<dbReference type="AlphaFoldDB" id="A0A0D8HJ46"/>
<dbReference type="Gene3D" id="1.10.10.10">
    <property type="entry name" value="Winged helix-like DNA-binding domain superfamily/Winged helix DNA-binding domain"/>
    <property type="match status" value="2"/>
</dbReference>
<dbReference type="NCBIfam" id="TIGR00281">
    <property type="entry name" value="SMC-Scp complex subunit ScpB"/>
    <property type="match status" value="1"/>
</dbReference>
<keyword evidence="6" id="KW-1185">Reference proteome</keyword>
<protein>
    <submittedName>
        <fullName evidence="5">Segregation and condensation protein B</fullName>
    </submittedName>
</protein>
<accession>A0A0D8HJ46</accession>
<dbReference type="RefSeq" id="WP_052605669.1">
    <property type="nucleotide sequence ID" value="NZ_JXYS01000065.1"/>
</dbReference>
<evidence type="ECO:0000313" key="6">
    <source>
        <dbReference type="Proteomes" id="UP000032360"/>
    </source>
</evidence>
<dbReference type="InterPro" id="IPR005234">
    <property type="entry name" value="ScpB_csome_segregation"/>
</dbReference>
<dbReference type="PIRSF" id="PIRSF019345">
    <property type="entry name" value="ScpB"/>
    <property type="match status" value="1"/>
</dbReference>
<evidence type="ECO:0000256" key="2">
    <source>
        <dbReference type="ARBA" id="ARBA00022618"/>
    </source>
</evidence>
<dbReference type="PANTHER" id="PTHR34298:SF2">
    <property type="entry name" value="SEGREGATION AND CONDENSATION PROTEIN B"/>
    <property type="match status" value="1"/>
</dbReference>
<evidence type="ECO:0000256" key="4">
    <source>
        <dbReference type="ARBA" id="ARBA00023306"/>
    </source>
</evidence>
<evidence type="ECO:0000313" key="5">
    <source>
        <dbReference type="EMBL" id="KJF17116.1"/>
    </source>
</evidence>
<dbReference type="Proteomes" id="UP000032360">
    <property type="component" value="Unassembled WGS sequence"/>
</dbReference>
<dbReference type="STRING" id="1280514.AXFE_20290"/>
<dbReference type="GO" id="GO:0051301">
    <property type="term" value="P:cell division"/>
    <property type="evidence" value="ECO:0007669"/>
    <property type="project" value="UniProtKB-KW"/>
</dbReference>
<evidence type="ECO:0000256" key="3">
    <source>
        <dbReference type="ARBA" id="ARBA00022829"/>
    </source>
</evidence>
<keyword evidence="2" id="KW-0132">Cell division</keyword>
<keyword evidence="3" id="KW-0159">Chromosome partition</keyword>
<dbReference type="PANTHER" id="PTHR34298">
    <property type="entry name" value="SEGREGATION AND CONDENSATION PROTEIN B"/>
    <property type="match status" value="1"/>
</dbReference>
<organism evidence="5 6">
    <name type="scientific">Acidithrix ferrooxidans</name>
    <dbReference type="NCBI Taxonomy" id="1280514"/>
    <lineage>
        <taxon>Bacteria</taxon>
        <taxon>Bacillati</taxon>
        <taxon>Actinomycetota</taxon>
        <taxon>Acidimicrobiia</taxon>
        <taxon>Acidimicrobiales</taxon>
        <taxon>Acidimicrobiaceae</taxon>
        <taxon>Acidithrix</taxon>
    </lineage>
</organism>
<gene>
    <name evidence="5" type="primary">scpB</name>
    <name evidence="5" type="ORF">AXFE_20290</name>
</gene>
<sequence>MSEFELCAIVEAILFVATEPVTVDQLCRASRYDPSQIRDAIDTLTQKYDDSVSGVELVEVAGGFRLYTKPTLNEYLKNFSDDVNESKLSGAALETLAIVAYQQPISRGAVSTIRGVNSDAVMRLLGVKGYIASVGRDSGPGSAVLFGTTTLFLEKIGLGSLGDLPHLADFTPPIEIAEAFEVTLREEA</sequence>
<dbReference type="InterPro" id="IPR036388">
    <property type="entry name" value="WH-like_DNA-bd_sf"/>
</dbReference>
<dbReference type="InterPro" id="IPR036390">
    <property type="entry name" value="WH_DNA-bd_sf"/>
</dbReference>
<dbReference type="SUPFAM" id="SSF46785">
    <property type="entry name" value="Winged helix' DNA-binding domain"/>
    <property type="match status" value="2"/>
</dbReference>
<dbReference type="PATRIC" id="fig|1280514.3.peg.2659"/>
<dbReference type="OrthoDB" id="9806226at2"/>
<keyword evidence="1" id="KW-0963">Cytoplasm</keyword>